<evidence type="ECO:0000259" key="4">
    <source>
        <dbReference type="SMART" id="SM00922"/>
    </source>
</evidence>
<feature type="domain" description="Mandelate racemase/muconate lactonizing enzyme C-terminal" evidence="4">
    <location>
        <begin position="145"/>
        <end position="241"/>
    </location>
</feature>
<dbReference type="InterPro" id="IPR029017">
    <property type="entry name" value="Enolase-like_N"/>
</dbReference>
<name>A0ABS3C8B2_9BACT</name>
<dbReference type="PROSITE" id="PS00908">
    <property type="entry name" value="MR_MLE_1"/>
    <property type="match status" value="1"/>
</dbReference>
<protein>
    <submittedName>
        <fullName evidence="5">Mandelate racemase/muconate lactonizing enzyme family protein</fullName>
    </submittedName>
</protein>
<dbReference type="SUPFAM" id="SSF51604">
    <property type="entry name" value="Enolase C-terminal domain-like"/>
    <property type="match status" value="1"/>
</dbReference>
<dbReference type="EMBL" id="JAFKCT010000012">
    <property type="protein sequence ID" value="MBN7813350.1"/>
    <property type="molecule type" value="Genomic_DNA"/>
</dbReference>
<keyword evidence="6" id="KW-1185">Reference proteome</keyword>
<sequence>MKIAAIEPFVISQRLDTPFYFSQWQYDMRKICIVRITLEDGTYGWGEGYGPAHILKAGIKFFEPFLLGKSALEHEVLWEEMYRRSMDYARSGILQAAISAVDVALWDIKGKLLDQPVSVLLGGVKNPVIEPYATGLYFTQVENLEKALAEEAAMYKGQGFRATKMKVGLGIEEDVKNVASVRNAIGPDMKLMVDANHAYSYKEAIELAKKIEQYDIGWFEEPVSPEDYEGYRRLRDHTSIPIAGGECEYLKYGFRRLLENESVDIVQPDICAAGGITEAKKIATLAQTFSKDLVPHTWGTWIAISAAIHVVANLDKNPGRMYNSLPMLELDRTENSLRDQVTKHQVRLEDGLIQVPKGPGLGVDVCPEMLEKYMDSETAEENERFEIRS</sequence>
<dbReference type="SMART" id="SM00922">
    <property type="entry name" value="MR_MLE"/>
    <property type="match status" value="1"/>
</dbReference>
<reference evidence="5 6" key="1">
    <citation type="submission" date="2021-03" db="EMBL/GenBank/DDBJ databases">
        <title>novel species isolated from a fishpond in China.</title>
        <authorList>
            <person name="Lu H."/>
            <person name="Cai Z."/>
        </authorList>
    </citation>
    <scope>NUCLEOTIDE SEQUENCE [LARGE SCALE GENOMIC DNA]</scope>
    <source>
        <strain evidence="5 6">H41</strain>
    </source>
</reference>
<dbReference type="PANTHER" id="PTHR13794">
    <property type="entry name" value="ENOLASE SUPERFAMILY, MANDELATE RACEMASE"/>
    <property type="match status" value="1"/>
</dbReference>
<dbReference type="SFLD" id="SFLDG00179">
    <property type="entry name" value="mandelate_racemase"/>
    <property type="match status" value="1"/>
</dbReference>
<evidence type="ECO:0000256" key="3">
    <source>
        <dbReference type="ARBA" id="ARBA00022842"/>
    </source>
</evidence>
<comment type="cofactor">
    <cofactor evidence="1">
        <name>Mg(2+)</name>
        <dbReference type="ChEBI" id="CHEBI:18420"/>
    </cofactor>
</comment>
<gene>
    <name evidence="5" type="ORF">J0A68_20515</name>
</gene>
<evidence type="ECO:0000313" key="6">
    <source>
        <dbReference type="Proteomes" id="UP000664317"/>
    </source>
</evidence>
<evidence type="ECO:0000256" key="1">
    <source>
        <dbReference type="ARBA" id="ARBA00001946"/>
    </source>
</evidence>
<dbReference type="SFLD" id="SFLDS00001">
    <property type="entry name" value="Enolase"/>
    <property type="match status" value="1"/>
</dbReference>
<dbReference type="InterPro" id="IPR013342">
    <property type="entry name" value="Mandelate_racemase_C"/>
</dbReference>
<organism evidence="5 6">
    <name type="scientific">Algoriphagus oliviformis</name>
    <dbReference type="NCBI Taxonomy" id="2811231"/>
    <lineage>
        <taxon>Bacteria</taxon>
        <taxon>Pseudomonadati</taxon>
        <taxon>Bacteroidota</taxon>
        <taxon>Cytophagia</taxon>
        <taxon>Cytophagales</taxon>
        <taxon>Cyclobacteriaceae</taxon>
        <taxon>Algoriphagus</taxon>
    </lineage>
</organism>
<dbReference type="CDD" id="cd03316">
    <property type="entry name" value="MR_like"/>
    <property type="match status" value="1"/>
</dbReference>
<dbReference type="InterPro" id="IPR029065">
    <property type="entry name" value="Enolase_C-like"/>
</dbReference>
<dbReference type="InterPro" id="IPR018110">
    <property type="entry name" value="Mandel_Rmase/mucon_lact_enz_CS"/>
</dbReference>
<dbReference type="SUPFAM" id="SSF54826">
    <property type="entry name" value="Enolase N-terminal domain-like"/>
    <property type="match status" value="1"/>
</dbReference>
<dbReference type="Pfam" id="PF13378">
    <property type="entry name" value="MR_MLE_C"/>
    <property type="match status" value="1"/>
</dbReference>
<proteinExistence type="predicted"/>
<dbReference type="InterPro" id="IPR013341">
    <property type="entry name" value="Mandelate_racemase_N_dom"/>
</dbReference>
<dbReference type="Gene3D" id="3.30.390.10">
    <property type="entry name" value="Enolase-like, N-terminal domain"/>
    <property type="match status" value="1"/>
</dbReference>
<evidence type="ECO:0000313" key="5">
    <source>
        <dbReference type="EMBL" id="MBN7813350.1"/>
    </source>
</evidence>
<dbReference type="InterPro" id="IPR046945">
    <property type="entry name" value="RHMD-like"/>
</dbReference>
<dbReference type="Proteomes" id="UP000664317">
    <property type="component" value="Unassembled WGS sequence"/>
</dbReference>
<dbReference type="Pfam" id="PF02746">
    <property type="entry name" value="MR_MLE_N"/>
    <property type="match status" value="1"/>
</dbReference>
<dbReference type="Gene3D" id="3.20.20.120">
    <property type="entry name" value="Enolase-like C-terminal domain"/>
    <property type="match status" value="1"/>
</dbReference>
<comment type="caution">
    <text evidence="5">The sequence shown here is derived from an EMBL/GenBank/DDBJ whole genome shotgun (WGS) entry which is preliminary data.</text>
</comment>
<evidence type="ECO:0000256" key="2">
    <source>
        <dbReference type="ARBA" id="ARBA00022723"/>
    </source>
</evidence>
<dbReference type="InterPro" id="IPR036849">
    <property type="entry name" value="Enolase-like_C_sf"/>
</dbReference>
<dbReference type="RefSeq" id="WP_206580124.1">
    <property type="nucleotide sequence ID" value="NZ_JAFKCT010000012.1"/>
</dbReference>
<dbReference type="PANTHER" id="PTHR13794:SF58">
    <property type="entry name" value="MITOCHONDRIAL ENOLASE SUPERFAMILY MEMBER 1"/>
    <property type="match status" value="1"/>
</dbReference>
<accession>A0ABS3C8B2</accession>
<keyword evidence="3" id="KW-0460">Magnesium</keyword>
<keyword evidence="2" id="KW-0479">Metal-binding</keyword>